<dbReference type="InterPro" id="IPR003961">
    <property type="entry name" value="FN3_dom"/>
</dbReference>
<keyword evidence="1 2" id="KW-0732">Signal</keyword>
<dbReference type="SMART" id="SM00137">
    <property type="entry name" value="MAM"/>
    <property type="match status" value="2"/>
</dbReference>
<dbReference type="STRING" id="391587.KAOT1_05747"/>
<dbReference type="CDD" id="cd06263">
    <property type="entry name" value="MAM"/>
    <property type="match status" value="2"/>
</dbReference>
<name>A9E0K7_9FLAO</name>
<dbReference type="RefSeq" id="WP_007093718.1">
    <property type="nucleotide sequence ID" value="NZ_CP142125.1"/>
</dbReference>
<dbReference type="PROSITE" id="PS50060">
    <property type="entry name" value="MAM_2"/>
    <property type="match status" value="2"/>
</dbReference>
<evidence type="ECO:0000259" key="3">
    <source>
        <dbReference type="PROSITE" id="PS50060"/>
    </source>
</evidence>
<dbReference type="Proteomes" id="UP000002945">
    <property type="component" value="Unassembled WGS sequence"/>
</dbReference>
<dbReference type="PROSITE" id="PS50853">
    <property type="entry name" value="FN3"/>
    <property type="match status" value="1"/>
</dbReference>
<gene>
    <name evidence="5" type="ORF">KAOT1_05747</name>
</gene>
<dbReference type="InterPro" id="IPR032179">
    <property type="entry name" value="Cry22Aa_Ig-like"/>
</dbReference>
<feature type="domain" description="MAM" evidence="3">
    <location>
        <begin position="1099"/>
        <end position="1275"/>
    </location>
</feature>
<feature type="domain" description="Fibronectin type-III" evidence="4">
    <location>
        <begin position="442"/>
        <end position="528"/>
    </location>
</feature>
<dbReference type="Pfam" id="PF16403">
    <property type="entry name" value="Bact_surface_Ig-like"/>
    <property type="match status" value="3"/>
</dbReference>
<dbReference type="PANTHER" id="PTHR23282">
    <property type="entry name" value="APICAL ENDOSOMAL GLYCOPROTEIN PRECURSOR"/>
    <property type="match status" value="1"/>
</dbReference>
<evidence type="ECO:0000259" key="4">
    <source>
        <dbReference type="PROSITE" id="PS50853"/>
    </source>
</evidence>
<evidence type="ECO:0000256" key="1">
    <source>
        <dbReference type="ARBA" id="ARBA00022729"/>
    </source>
</evidence>
<dbReference type="Pfam" id="PF18962">
    <property type="entry name" value="Por_Secre_tail"/>
    <property type="match status" value="1"/>
</dbReference>
<feature type="domain" description="MAM" evidence="3">
    <location>
        <begin position="935"/>
        <end position="1103"/>
    </location>
</feature>
<dbReference type="SMART" id="SM00060">
    <property type="entry name" value="FN3"/>
    <property type="match status" value="1"/>
</dbReference>
<dbReference type="Gene3D" id="2.60.120.200">
    <property type="match status" value="2"/>
</dbReference>
<dbReference type="GO" id="GO:0005975">
    <property type="term" value="P:carbohydrate metabolic process"/>
    <property type="evidence" value="ECO:0007669"/>
    <property type="project" value="UniProtKB-ARBA"/>
</dbReference>
<organism evidence="5 6">
    <name type="scientific">Kordia algicida OT-1</name>
    <dbReference type="NCBI Taxonomy" id="391587"/>
    <lineage>
        <taxon>Bacteria</taxon>
        <taxon>Pseudomonadati</taxon>
        <taxon>Bacteroidota</taxon>
        <taxon>Flavobacteriia</taxon>
        <taxon>Flavobacteriales</taxon>
        <taxon>Flavobacteriaceae</taxon>
        <taxon>Kordia</taxon>
    </lineage>
</organism>
<dbReference type="SUPFAM" id="SSF53187">
    <property type="entry name" value="Zn-dependent exopeptidases"/>
    <property type="match status" value="1"/>
</dbReference>
<dbReference type="NCBIfam" id="NF038128">
    <property type="entry name" value="choice_anch_J"/>
    <property type="match status" value="1"/>
</dbReference>
<dbReference type="InterPro" id="IPR045474">
    <property type="entry name" value="GEVED"/>
</dbReference>
<dbReference type="CDD" id="cd00063">
    <property type="entry name" value="FN3"/>
    <property type="match status" value="1"/>
</dbReference>
<dbReference type="GO" id="GO:0004553">
    <property type="term" value="F:hydrolase activity, hydrolyzing O-glycosyl compounds"/>
    <property type="evidence" value="ECO:0007669"/>
    <property type="project" value="UniProtKB-ARBA"/>
</dbReference>
<proteinExistence type="predicted"/>
<dbReference type="InterPro" id="IPR000998">
    <property type="entry name" value="MAM_dom"/>
</dbReference>
<dbReference type="Pfam" id="PF00629">
    <property type="entry name" value="MAM"/>
    <property type="match status" value="2"/>
</dbReference>
<comment type="caution">
    <text evidence="5">The sequence shown here is derived from an EMBL/GenBank/DDBJ whole genome shotgun (WGS) entry which is preliminary data.</text>
</comment>
<dbReference type="InterPro" id="IPR036116">
    <property type="entry name" value="FN3_sf"/>
</dbReference>
<accession>A9E0K7</accession>
<dbReference type="InterPro" id="IPR026444">
    <property type="entry name" value="Secre_tail"/>
</dbReference>
<evidence type="ECO:0000313" key="5">
    <source>
        <dbReference type="EMBL" id="EDP95883.1"/>
    </source>
</evidence>
<feature type="chain" id="PRO_5002736963" evidence="2">
    <location>
        <begin position="20"/>
        <end position="1369"/>
    </location>
</feature>
<dbReference type="HOGENOM" id="CLU_256420_0_0_10"/>
<dbReference type="Pfam" id="PF00041">
    <property type="entry name" value="fn3"/>
    <property type="match status" value="1"/>
</dbReference>
<dbReference type="InterPro" id="IPR051560">
    <property type="entry name" value="MAM_domain-containing"/>
</dbReference>
<protein>
    <submittedName>
        <fullName evidence="5">Putative surface protein</fullName>
    </submittedName>
</protein>
<dbReference type="NCBIfam" id="TIGR04183">
    <property type="entry name" value="Por_Secre_tail"/>
    <property type="match status" value="1"/>
</dbReference>
<dbReference type="Gene3D" id="2.60.40.10">
    <property type="entry name" value="Immunoglobulins"/>
    <property type="match status" value="4"/>
</dbReference>
<feature type="signal peptide" evidence="2">
    <location>
        <begin position="1"/>
        <end position="19"/>
    </location>
</feature>
<dbReference type="Pfam" id="PF20009">
    <property type="entry name" value="GEVED"/>
    <property type="match status" value="1"/>
</dbReference>
<reference evidence="5 6" key="1">
    <citation type="journal article" date="2011" name="J. Bacteriol.">
        <title>Genome sequence of the algicidal bacterium Kordia algicida OT-1.</title>
        <authorList>
            <person name="Lee H.S."/>
            <person name="Kang S.G."/>
            <person name="Kwon K.K."/>
            <person name="Lee J.H."/>
            <person name="Kim S.J."/>
        </authorList>
    </citation>
    <scope>NUCLEOTIDE SEQUENCE [LARGE SCALE GENOMIC DNA]</scope>
    <source>
        <strain evidence="5 6">OT-1</strain>
    </source>
</reference>
<evidence type="ECO:0000256" key="2">
    <source>
        <dbReference type="SAM" id="SignalP"/>
    </source>
</evidence>
<sequence length="1369" mass="147645">MKKLLHLIVLCLFASYLQAQTPGVSIFYEQTTGDTRNYIEYIPGNLPIIISAPHGGVKQSGQTIGGIFYPDNDSSLPDRNCGTNERDDNTDILVREIQKEIFELTGCYAHVIINNLHRSKLDPNREVNEATCGNTNARAHWNAFHGFIDQASASVEANWGKGLYIDLHGQSHAVPRIEAGYNITASELNTANLNSAGIINKSTIRNLVNNNLNNLTHEELIRGNNSLGQMFQDADGTFYASLGYPGCGSTSGYRTVPSATNNGGGTCDDTRPNGNAYFDGDFYNNRRHGSGNGTSDGTGGSGNIDGIMTEVNRRVRDLGTYNGQVYDSRPQTLVPFAKDYAAVVLNFIDTHYNDYATFGFMASTYAINGPNPTPIITGVPNGIFSAPAGLAINPDTGEINTSNSTPGDYVVTYTTGTCGYFSSTQTITIVTDISQDTEPPTAPTSLMAVNTTQTTTDLSWGTSTDNVDVVGYNIYENGTLRESITQVTNYVVTGLAPNTNYTYRITAIDAAGNESAPSNEVSITTEDNVQLNYCNSASTSVNDEFISRVQLEDIDNSSDAQFYSNFTNISTDLVKNGQYIITVTPTWTGTVYNEAYAVWIDYNQDGDFSDSGEQVWTQGGTQQTPVSGTFTVPTSVPNGVTRMRVSMKYNAIPQPCETFNYGEVEDYTVNIISPTPDTLKPVITLLGENPVNIFLNDTYTDAGATAFDNIDGDLTNLIETTGTVNTSVEGTYIIRYNVRDTAGNEADEVTRTVNVITPVDETAPVITLNGNATINLNIGDSYIEQGATATDNVDGDITQNISISGMVNTSTAGTYFIRYNVTDAAGNAAAEVTRTVNILADTTIPIITLNGNAIINLNIGDSYIEQGATATDNIDGDITQNISISGTVDTSTVGTYLIRYNVTDAAGNAAAEVTRTVIVEEVNIGCENGIDTFPYTESFENTLGAWSQDVSDDIDWSINSGGTPSNGTGPESANEGNFYLFVEASGNGTGYPDKQAILNSPCFDLRNLTEATFSFNYHMFGTDMGTLDVEISEDNGATWTSIWTKAGNQGNAWQTANINISAYTGKNVQLRFNRITGSTWQADIAIDNISLIDEEITVDGCAGGIGSYPYAQSYENTIGDWTQASADDINWTVTANATPSNNTGPSSAAAGSSYIFVEASGNGTGYPNKQAIINSPCYDLTNEASADFSFSYHMFGSNDMGTIALEASNDNGLSWTTIWTESGNKGNQWNNVNLDISQYVGGSVQLRFNRVTGGTWQADVAIDNVSLNTTLTARQETTQTKKDNVAVEEPNFSNSNTVTIFPNPVRRNVLNIKLAHGSVTTYRILNLYGQVINSGTASHQIQVGKLRSGIYFIEIFDGTYTMTKKFMKQ</sequence>
<dbReference type="GO" id="GO:0016020">
    <property type="term" value="C:membrane"/>
    <property type="evidence" value="ECO:0007669"/>
    <property type="project" value="InterPro"/>
</dbReference>
<dbReference type="Gene3D" id="3.40.630.40">
    <property type="entry name" value="Zn-dependent exopeptidases"/>
    <property type="match status" value="1"/>
</dbReference>
<dbReference type="eggNOG" id="COG3227">
    <property type="taxonomic scope" value="Bacteria"/>
</dbReference>
<evidence type="ECO:0000313" key="6">
    <source>
        <dbReference type="Proteomes" id="UP000002945"/>
    </source>
</evidence>
<dbReference type="InterPro" id="IPR013320">
    <property type="entry name" value="ConA-like_dom_sf"/>
</dbReference>
<dbReference type="InterPro" id="IPR013783">
    <property type="entry name" value="Ig-like_fold"/>
</dbReference>
<keyword evidence="6" id="KW-1185">Reference proteome</keyword>
<dbReference type="SUPFAM" id="SSF49265">
    <property type="entry name" value="Fibronectin type III"/>
    <property type="match status" value="1"/>
</dbReference>
<dbReference type="PANTHER" id="PTHR23282:SF142">
    <property type="entry name" value="MAM DOMAIN-CONTAINING PROTEIN"/>
    <property type="match status" value="1"/>
</dbReference>
<dbReference type="EMBL" id="ABIB01000006">
    <property type="protein sequence ID" value="EDP95883.1"/>
    <property type="molecule type" value="Genomic_DNA"/>
</dbReference>
<dbReference type="SUPFAM" id="SSF49899">
    <property type="entry name" value="Concanavalin A-like lectins/glucanases"/>
    <property type="match status" value="2"/>
</dbReference>